<dbReference type="Proteomes" id="UP000244523">
    <property type="component" value="Unassembled WGS sequence"/>
</dbReference>
<organism evidence="1 2">
    <name type="scientific">Yoonia sediminilitoris</name>
    <dbReference type="NCBI Taxonomy" id="1286148"/>
    <lineage>
        <taxon>Bacteria</taxon>
        <taxon>Pseudomonadati</taxon>
        <taxon>Pseudomonadota</taxon>
        <taxon>Alphaproteobacteria</taxon>
        <taxon>Rhodobacterales</taxon>
        <taxon>Paracoccaceae</taxon>
        <taxon>Yoonia</taxon>
    </lineage>
</organism>
<dbReference type="Pfam" id="PF06108">
    <property type="entry name" value="DUF952"/>
    <property type="match status" value="1"/>
</dbReference>
<sequence length="124" mass="13626">MILTFAPVRAITPDMLIYKIFRADEWSQMQADGDTTGAPIDVADGYIHFSGADTLAKTAALYFADETDLTLLAVEAEGLDGLKWEESRGGALFPHLFRKLRMDDVVWAKPLPVTGGVHQFPADL</sequence>
<proteinExistence type="predicted"/>
<dbReference type="PANTHER" id="PTHR34129">
    <property type="entry name" value="BLR1139 PROTEIN"/>
    <property type="match status" value="1"/>
</dbReference>
<gene>
    <name evidence="1" type="ORF">C8N45_101309</name>
</gene>
<comment type="caution">
    <text evidence="1">The sequence shown here is derived from an EMBL/GenBank/DDBJ whole genome shotgun (WGS) entry which is preliminary data.</text>
</comment>
<dbReference type="PANTHER" id="PTHR34129:SF1">
    <property type="entry name" value="DUF952 DOMAIN-CONTAINING PROTEIN"/>
    <property type="match status" value="1"/>
</dbReference>
<dbReference type="AlphaFoldDB" id="A0A2T6KQ93"/>
<evidence type="ECO:0000313" key="2">
    <source>
        <dbReference type="Proteomes" id="UP000244523"/>
    </source>
</evidence>
<name>A0A2T6KQ93_9RHOB</name>
<dbReference type="InterPro" id="IPR009297">
    <property type="entry name" value="DUF952"/>
</dbReference>
<dbReference type="SUPFAM" id="SSF56399">
    <property type="entry name" value="ADP-ribosylation"/>
    <property type="match status" value="1"/>
</dbReference>
<protein>
    <submittedName>
        <fullName evidence="1">Uncharacterized protein (DUF952 family)</fullName>
    </submittedName>
</protein>
<keyword evidence="2" id="KW-1185">Reference proteome</keyword>
<dbReference type="EMBL" id="QBUD01000001">
    <property type="protein sequence ID" value="PUB18724.1"/>
    <property type="molecule type" value="Genomic_DNA"/>
</dbReference>
<evidence type="ECO:0000313" key="1">
    <source>
        <dbReference type="EMBL" id="PUB18724.1"/>
    </source>
</evidence>
<dbReference type="Gene3D" id="3.20.170.20">
    <property type="entry name" value="Protein of unknown function DUF952"/>
    <property type="match status" value="1"/>
</dbReference>
<reference evidence="1 2" key="1">
    <citation type="submission" date="2018-04" db="EMBL/GenBank/DDBJ databases">
        <title>Genomic Encyclopedia of Archaeal and Bacterial Type Strains, Phase II (KMG-II): from individual species to whole genera.</title>
        <authorList>
            <person name="Goeker M."/>
        </authorList>
    </citation>
    <scope>NUCLEOTIDE SEQUENCE [LARGE SCALE GENOMIC DNA]</scope>
    <source>
        <strain evidence="1 2">DSM 29955</strain>
    </source>
</reference>
<accession>A0A2T6KQ93</accession>